<evidence type="ECO:0000313" key="1">
    <source>
        <dbReference type="EMBL" id="AYR04194.1"/>
    </source>
</evidence>
<evidence type="ECO:0008006" key="3">
    <source>
        <dbReference type="Google" id="ProtNLM"/>
    </source>
</evidence>
<protein>
    <recommendedName>
        <fullName evidence="3">Antirepressor protein</fullName>
    </recommendedName>
</protein>
<reference evidence="1 2" key="1">
    <citation type="submission" date="2018-09" db="EMBL/GenBank/DDBJ databases">
        <authorList>
            <person name="Bringhurst R.M."/>
        </authorList>
    </citation>
    <scope>NUCLEOTIDE SEQUENCE [LARGE SCALE GENOMIC DNA]</scope>
</reference>
<organism evidence="1 2">
    <name type="scientific">Escherichia phage OLB145</name>
    <dbReference type="NCBI Taxonomy" id="2448910"/>
    <lineage>
        <taxon>Viruses</taxon>
        <taxon>Duplodnaviria</taxon>
        <taxon>Heunggongvirae</taxon>
        <taxon>Uroviricota</taxon>
        <taxon>Caudoviricetes</taxon>
        <taxon>Schitoviridae</taxon>
        <taxon>Enquatrovirinae</taxon>
        <taxon>Enquatrovirus</taxon>
        <taxon>Enquatrovirus N4</taxon>
    </lineage>
</organism>
<sequence>MKTILIVHDADFNDVDKMMRNIDYVAQTTPAFKEEFTLYCDANSPLVPILKEAGLPFSTDNFPEEPDYVISFIYDLHDGSEPSELAMSQWKSRRPVYAFQVVKSRS</sequence>
<dbReference type="EMBL" id="MH992123">
    <property type="protein sequence ID" value="AYR04194.1"/>
    <property type="molecule type" value="Genomic_DNA"/>
</dbReference>
<dbReference type="Proteomes" id="UP000281968">
    <property type="component" value="Segment"/>
</dbReference>
<evidence type="ECO:0000313" key="2">
    <source>
        <dbReference type="Proteomes" id="UP000281968"/>
    </source>
</evidence>
<proteinExistence type="predicted"/>
<name>A0A3G3MDD5_9CAUD</name>
<accession>A0A3G3MDD5</accession>